<reference evidence="2 3" key="1">
    <citation type="submission" date="2019-04" db="EMBL/GenBank/DDBJ databases">
        <authorList>
            <person name="Alioto T."/>
            <person name="Alioto T."/>
        </authorList>
    </citation>
    <scope>NUCLEOTIDE SEQUENCE [LARGE SCALE GENOMIC DNA]</scope>
</reference>
<evidence type="ECO:0008006" key="4">
    <source>
        <dbReference type="Google" id="ProtNLM"/>
    </source>
</evidence>
<dbReference type="Gene3D" id="2.40.128.20">
    <property type="match status" value="1"/>
</dbReference>
<dbReference type="EMBL" id="WJEC01008010">
    <property type="protein sequence ID" value="KAF7464637.1"/>
    <property type="molecule type" value="Genomic_DNA"/>
</dbReference>
<sequence>MATIQHLEGRWHLVDYKGFDGYTNELREGLTMRKMGAMAKSECIITLENQKFI</sequence>
<evidence type="ECO:0000313" key="3">
    <source>
        <dbReference type="Proteomes" id="UP000335636"/>
    </source>
</evidence>
<keyword evidence="3" id="KW-1185">Reference proteome</keyword>
<dbReference type="Proteomes" id="UP000335636">
    <property type="component" value="Unassembled WGS sequence"/>
</dbReference>
<proteinExistence type="predicted"/>
<dbReference type="EMBL" id="CABDUW010004079">
    <property type="protein sequence ID" value="VTJ90058.1"/>
    <property type="molecule type" value="Genomic_DNA"/>
</dbReference>
<protein>
    <recommendedName>
        <fullName evidence="4">Cytosolic fatty-acid binding proteins domain-containing protein</fullName>
    </recommendedName>
</protein>
<evidence type="ECO:0000313" key="2">
    <source>
        <dbReference type="EMBL" id="VTJ90058.1"/>
    </source>
</evidence>
<gene>
    <name evidence="1" type="ORF">GHT09_006332</name>
    <name evidence="2" type="ORF">MONAX_5E031678</name>
</gene>
<reference evidence="1" key="2">
    <citation type="submission" date="2020-08" db="EMBL/GenBank/DDBJ databases">
        <authorList>
            <person name="Shumante A."/>
            <person name="Zimin A.V."/>
            <person name="Puiu D."/>
            <person name="Salzberg S.L."/>
        </authorList>
    </citation>
    <scope>NUCLEOTIDE SEQUENCE</scope>
    <source>
        <strain evidence="1">WC2-LM</strain>
        <tissue evidence="1">Liver</tissue>
    </source>
</reference>
<dbReference type="AlphaFoldDB" id="A0A5E4D7P4"/>
<dbReference type="InterPro" id="IPR012674">
    <property type="entry name" value="Calycin"/>
</dbReference>
<name>A0A5E4D7P4_MARMO</name>
<dbReference type="SUPFAM" id="SSF50814">
    <property type="entry name" value="Lipocalins"/>
    <property type="match status" value="1"/>
</dbReference>
<organism evidence="2 3">
    <name type="scientific">Marmota monax</name>
    <name type="common">Woodchuck</name>
    <dbReference type="NCBI Taxonomy" id="9995"/>
    <lineage>
        <taxon>Eukaryota</taxon>
        <taxon>Metazoa</taxon>
        <taxon>Chordata</taxon>
        <taxon>Craniata</taxon>
        <taxon>Vertebrata</taxon>
        <taxon>Euteleostomi</taxon>
        <taxon>Mammalia</taxon>
        <taxon>Eutheria</taxon>
        <taxon>Euarchontoglires</taxon>
        <taxon>Glires</taxon>
        <taxon>Rodentia</taxon>
        <taxon>Sciuromorpha</taxon>
        <taxon>Sciuridae</taxon>
        <taxon>Xerinae</taxon>
        <taxon>Marmotini</taxon>
        <taxon>Marmota</taxon>
    </lineage>
</organism>
<dbReference type="Proteomes" id="UP000662637">
    <property type="component" value="Unassembled WGS sequence"/>
</dbReference>
<accession>A0A5E4D7P4</accession>
<evidence type="ECO:0000313" key="1">
    <source>
        <dbReference type="EMBL" id="KAF7464637.1"/>
    </source>
</evidence>